<dbReference type="SUPFAM" id="SSF48208">
    <property type="entry name" value="Six-hairpin glycosidases"/>
    <property type="match status" value="1"/>
</dbReference>
<dbReference type="EC" id="3.2.1.3" evidence="9"/>
<dbReference type="InterPro" id="IPR046966">
    <property type="entry name" value="Glucoamylase_active_site"/>
</dbReference>
<keyword evidence="3 12" id="KW-0732">Signal</keyword>
<protein>
    <recommendedName>
        <fullName evidence="9">Glucoamylase</fullName>
        <ecNumber evidence="9">3.2.1.3</ecNumber>
    </recommendedName>
    <alternativeName>
        <fullName evidence="9">1,4-alpha-D-glucan glucohydrolase</fullName>
    </alternativeName>
    <alternativeName>
        <fullName evidence="9">Glucan 1,4-alpha-glucosidase</fullName>
    </alternativeName>
</protein>
<name>A0A2B7WUT0_POLH7</name>
<feature type="chain" id="PRO_5012405866" description="Glucoamylase" evidence="12">
    <location>
        <begin position="28"/>
        <end position="652"/>
    </location>
</feature>
<gene>
    <name evidence="14" type="ORF">AJ80_09162</name>
</gene>
<evidence type="ECO:0000256" key="12">
    <source>
        <dbReference type="SAM" id="SignalP"/>
    </source>
</evidence>
<dbReference type="FunFam" id="2.60.40.10:FF:000552">
    <property type="entry name" value="Related to glucoamylase"/>
    <property type="match status" value="1"/>
</dbReference>
<dbReference type="InterPro" id="IPR002044">
    <property type="entry name" value="CBM20"/>
</dbReference>
<feature type="signal peptide" evidence="12">
    <location>
        <begin position="1"/>
        <end position="27"/>
    </location>
</feature>
<evidence type="ECO:0000256" key="9">
    <source>
        <dbReference type="PIRNR" id="PIRNR001031"/>
    </source>
</evidence>
<dbReference type="AlphaFoldDB" id="A0A2B7WUT0"/>
<keyword evidence="8 9" id="KW-0624">Polysaccharide degradation</keyword>
<keyword evidence="7 9" id="KW-0326">Glycosidase</keyword>
<comment type="catalytic activity">
    <reaction evidence="1 9">
        <text>Hydrolysis of terminal (1-&gt;4)-linked alpha-D-glucose residues successively from non-reducing ends of the chains with release of beta-D-glucose.</text>
        <dbReference type="EC" id="3.2.1.3"/>
    </reaction>
</comment>
<organism evidence="14 15">
    <name type="scientific">Polytolypa hystricis (strain UAMH7299)</name>
    <dbReference type="NCBI Taxonomy" id="1447883"/>
    <lineage>
        <taxon>Eukaryota</taxon>
        <taxon>Fungi</taxon>
        <taxon>Dikarya</taxon>
        <taxon>Ascomycota</taxon>
        <taxon>Pezizomycotina</taxon>
        <taxon>Eurotiomycetes</taxon>
        <taxon>Eurotiomycetidae</taxon>
        <taxon>Onygenales</taxon>
        <taxon>Onygenales incertae sedis</taxon>
        <taxon>Polytolypa</taxon>
    </lineage>
</organism>
<dbReference type="GO" id="GO:0000324">
    <property type="term" value="C:fungal-type vacuole"/>
    <property type="evidence" value="ECO:0007669"/>
    <property type="project" value="TreeGrafter"/>
</dbReference>
<dbReference type="PROSITE" id="PS00820">
    <property type="entry name" value="GLUCOAMYLASE"/>
    <property type="match status" value="1"/>
</dbReference>
<dbReference type="EMBL" id="PDNA01000250">
    <property type="protein sequence ID" value="PGH00556.1"/>
    <property type="molecule type" value="Genomic_DNA"/>
</dbReference>
<evidence type="ECO:0000256" key="5">
    <source>
        <dbReference type="ARBA" id="ARBA00023180"/>
    </source>
</evidence>
<comment type="caution">
    <text evidence="14">The sequence shown here is derived from an EMBL/GenBank/DDBJ whole genome shotgun (WGS) entry which is preliminary data.</text>
</comment>
<evidence type="ECO:0000256" key="4">
    <source>
        <dbReference type="ARBA" id="ARBA00022801"/>
    </source>
</evidence>
<dbReference type="InterPro" id="IPR012341">
    <property type="entry name" value="6hp_glycosidase-like_sf"/>
</dbReference>
<dbReference type="FunFam" id="1.50.10.10:FF:000018">
    <property type="entry name" value="Glucoamylase"/>
    <property type="match status" value="1"/>
</dbReference>
<keyword evidence="5" id="KW-0325">Glycoprotein</keyword>
<evidence type="ECO:0000256" key="7">
    <source>
        <dbReference type="ARBA" id="ARBA00023295"/>
    </source>
</evidence>
<dbReference type="CDD" id="cd05811">
    <property type="entry name" value="CBM20_glucoamylase"/>
    <property type="match status" value="1"/>
</dbReference>
<dbReference type="InterPro" id="IPR000165">
    <property type="entry name" value="Glucoamylase"/>
</dbReference>
<dbReference type="Gene3D" id="1.50.10.10">
    <property type="match status" value="1"/>
</dbReference>
<evidence type="ECO:0000256" key="6">
    <source>
        <dbReference type="ARBA" id="ARBA00023277"/>
    </source>
</evidence>
<feature type="domain" description="CBM20" evidence="13">
    <location>
        <begin position="544"/>
        <end position="652"/>
    </location>
</feature>
<evidence type="ECO:0000313" key="14">
    <source>
        <dbReference type="EMBL" id="PGH00556.1"/>
    </source>
</evidence>
<evidence type="ECO:0000256" key="3">
    <source>
        <dbReference type="ARBA" id="ARBA00022729"/>
    </source>
</evidence>
<dbReference type="Gene3D" id="2.60.40.10">
    <property type="entry name" value="Immunoglobulins"/>
    <property type="match status" value="1"/>
</dbReference>
<reference evidence="14 15" key="1">
    <citation type="submission" date="2017-10" db="EMBL/GenBank/DDBJ databases">
        <title>Comparative genomics in systemic dimorphic fungi from Ajellomycetaceae.</title>
        <authorList>
            <person name="Munoz J.F."/>
            <person name="Mcewen J.G."/>
            <person name="Clay O.K."/>
            <person name="Cuomo C.A."/>
        </authorList>
    </citation>
    <scope>NUCLEOTIDE SEQUENCE [LARGE SCALE GENOMIC DNA]</scope>
    <source>
        <strain evidence="14 15">UAMH7299</strain>
    </source>
</reference>
<dbReference type="STRING" id="1447883.A0A2B7WUT0"/>
<dbReference type="Pfam" id="PF00723">
    <property type="entry name" value="Glyco_hydro_15"/>
    <property type="match status" value="1"/>
</dbReference>
<evidence type="ECO:0000256" key="8">
    <source>
        <dbReference type="ARBA" id="ARBA00023326"/>
    </source>
</evidence>
<dbReference type="Pfam" id="PF00686">
    <property type="entry name" value="CBM_20"/>
    <property type="match status" value="1"/>
</dbReference>
<accession>A0A2B7WUT0</accession>
<dbReference type="GO" id="GO:0004339">
    <property type="term" value="F:glucan 1,4-alpha-glucosidase activity"/>
    <property type="evidence" value="ECO:0007669"/>
    <property type="project" value="UniProtKB-EC"/>
</dbReference>
<dbReference type="PRINTS" id="PR00736">
    <property type="entry name" value="GLHYDRLASE15"/>
</dbReference>
<feature type="binding site" evidence="11">
    <location>
        <position position="166"/>
    </location>
    <ligand>
        <name>substrate</name>
    </ligand>
</feature>
<dbReference type="SMART" id="SM01065">
    <property type="entry name" value="CBM_2"/>
    <property type="match status" value="1"/>
</dbReference>
<dbReference type="InterPro" id="IPR008928">
    <property type="entry name" value="6-hairpin_glycosidase_sf"/>
</dbReference>
<dbReference type="PIRSF" id="PIRSF001031">
    <property type="entry name" value="Glu-a-glcsd_SBD"/>
    <property type="match status" value="1"/>
</dbReference>
<evidence type="ECO:0000256" key="2">
    <source>
        <dbReference type="ARBA" id="ARBA00006188"/>
    </source>
</evidence>
<dbReference type="InterPro" id="IPR008291">
    <property type="entry name" value="Glucoamylase_SBD"/>
</dbReference>
<dbReference type="InterPro" id="IPR013783">
    <property type="entry name" value="Ig-like_fold"/>
</dbReference>
<evidence type="ECO:0000256" key="10">
    <source>
        <dbReference type="PIRSR" id="PIRSR001031-1"/>
    </source>
</evidence>
<dbReference type="PANTHER" id="PTHR31616:SF12">
    <property type="entry name" value="GLUCOAMYLASE"/>
    <property type="match status" value="1"/>
</dbReference>
<proteinExistence type="inferred from homology"/>
<dbReference type="OrthoDB" id="6123450at2759"/>
<dbReference type="PANTHER" id="PTHR31616">
    <property type="entry name" value="TREHALASE"/>
    <property type="match status" value="1"/>
</dbReference>
<dbReference type="SUPFAM" id="SSF49452">
    <property type="entry name" value="Starch-binding domain-like"/>
    <property type="match status" value="1"/>
</dbReference>
<dbReference type="PROSITE" id="PS51166">
    <property type="entry name" value="CBM20"/>
    <property type="match status" value="1"/>
</dbReference>
<dbReference type="InterPro" id="IPR034836">
    <property type="entry name" value="CBM20_glucoamylase"/>
</dbReference>
<feature type="active site" description="Proton acceptor" evidence="10">
    <location>
        <position position="223"/>
    </location>
</feature>
<dbReference type="InterPro" id="IPR013784">
    <property type="entry name" value="Carb-bd-like_fold"/>
</dbReference>
<keyword evidence="15" id="KW-1185">Reference proteome</keyword>
<sequence>MHHHLLYRSLCACIFLFSRAILGAAAAAQIPLSLAAATGSLDAWLAIETPFALNGIFENTGDGSRQDGVDEGIVIASPSKEDPDYFYTWTRDSALVFKCLVDTFIAASDDDSGDGDESVLQTRIHQYISSQAYLQTVWNPSGGWWNGAGLGEPKFQVNSTPFVGSWGRPQADGPGLRAVTMMAYARWLIANGYESTAERIVWPVIQNDLSFVAAHWNSSGFADLWEEVQGLSFFTTLVQHRALVEGRDLAVELGLECAYCESQAPQVRCLLQTYWTGSYMDSHPGSGRAGKDASTILASIYGFDPDGGCDDITFQPCSARALANHKAVTDSFRLIYPINAGLQAGKSVAIGRYAEDVYHGGHPWYLTTFAAAEQLYDAIYQWHNRGSIDISDVSLGFFKDIYSRAAVGTYAASGETFWAIVAAVREYADGYLSVAQKYTPDSGELAEQFSRQNGIPLSANNLTWSYAALLTAAARRRSIVPPSWSEWCSTDVPETCLPTFAIGSYKAASITSWPPALTSKGGSEILPPACIPTTPEPSPTTPCTTPPTSVTVTFNEIATTEWGEVIFIVGSIPQLGSWKPTDAITLSAYRYTGSNHLWYQTINLPSGASFEYKYLRKKRDGAIVWEGGPNRAYTVPKQCGLSRVMRNDDHWR</sequence>
<evidence type="ECO:0000259" key="13">
    <source>
        <dbReference type="PROSITE" id="PS51166"/>
    </source>
</evidence>
<dbReference type="Proteomes" id="UP000224634">
    <property type="component" value="Unassembled WGS sequence"/>
</dbReference>
<dbReference type="GO" id="GO:0000272">
    <property type="term" value="P:polysaccharide catabolic process"/>
    <property type="evidence" value="ECO:0007669"/>
    <property type="project" value="UniProtKB-KW"/>
</dbReference>
<comment type="similarity">
    <text evidence="2 9">Belongs to the glycosyl hydrolase 15 family.</text>
</comment>
<keyword evidence="6 9" id="KW-0119">Carbohydrate metabolism</keyword>
<evidence type="ECO:0000256" key="11">
    <source>
        <dbReference type="PIRSR" id="PIRSR001031-2"/>
    </source>
</evidence>
<dbReference type="InterPro" id="IPR011613">
    <property type="entry name" value="GH15-like"/>
</dbReference>
<dbReference type="GO" id="GO:2001070">
    <property type="term" value="F:starch binding"/>
    <property type="evidence" value="ECO:0007669"/>
    <property type="project" value="InterPro"/>
</dbReference>
<feature type="active site" description="Proton donor" evidence="10">
    <location>
        <position position="226"/>
    </location>
</feature>
<evidence type="ECO:0000256" key="1">
    <source>
        <dbReference type="ARBA" id="ARBA00001863"/>
    </source>
</evidence>
<keyword evidence="4 9" id="KW-0378">Hydrolase</keyword>
<evidence type="ECO:0000313" key="15">
    <source>
        <dbReference type="Proteomes" id="UP000224634"/>
    </source>
</evidence>